<dbReference type="Proteomes" id="UP001155220">
    <property type="component" value="Unassembled WGS sequence"/>
</dbReference>
<keyword evidence="1" id="KW-0812">Transmembrane</keyword>
<keyword evidence="1" id="KW-1133">Transmembrane helix</keyword>
<keyword evidence="1" id="KW-0472">Membrane</keyword>
<dbReference type="PANTHER" id="PTHR39650:SF1">
    <property type="entry name" value="CDP-ARCHAEOL SYNTHASE"/>
    <property type="match status" value="1"/>
</dbReference>
<dbReference type="RefSeq" id="WP_253965913.1">
    <property type="nucleotide sequence ID" value="NZ_JALHBS010000131.1"/>
</dbReference>
<dbReference type="InterPro" id="IPR032690">
    <property type="entry name" value="CarS"/>
</dbReference>
<accession>A0A9X2HHM1</accession>
<keyword evidence="3" id="KW-1185">Reference proteome</keyword>
<sequence length="170" mass="17915">MTKGLLTIADALLLARILALLLIANGAPVLATRLLAGRLAMPLDGGSTFFDGRRLFGAAKTARGVVASILCTSLAASLLGMGWGLGAILAASALMGDLFASFSKRRLGLAVHARAFGLDQIPESLLPLLVLQARLHLGAVDIVVLTVAFVLLETLLSVLLYRLKIRDRPY</sequence>
<gene>
    <name evidence="2" type="ORF">MJ956_18600</name>
</gene>
<organism evidence="2 3">
    <name type="scientific">Aurantimonas marianensis</name>
    <dbReference type="NCBI Taxonomy" id="2920428"/>
    <lineage>
        <taxon>Bacteria</taxon>
        <taxon>Pseudomonadati</taxon>
        <taxon>Pseudomonadota</taxon>
        <taxon>Alphaproteobacteria</taxon>
        <taxon>Hyphomicrobiales</taxon>
        <taxon>Aurantimonadaceae</taxon>
        <taxon>Aurantimonas</taxon>
    </lineage>
</organism>
<dbReference type="PANTHER" id="PTHR39650">
    <property type="entry name" value="CDP-ARCHAEOL SYNTHASE"/>
    <property type="match status" value="1"/>
</dbReference>
<dbReference type="EMBL" id="JALHBS010000131">
    <property type="protein sequence ID" value="MCP3057134.1"/>
    <property type="molecule type" value="Genomic_DNA"/>
</dbReference>
<comment type="caution">
    <text evidence="2">The sequence shown here is derived from an EMBL/GenBank/DDBJ whole genome shotgun (WGS) entry which is preliminary data.</text>
</comment>
<protein>
    <submittedName>
        <fullName evidence="2">CDP-archaeol synthase</fullName>
    </submittedName>
</protein>
<feature type="transmembrane region" description="Helical" evidence="1">
    <location>
        <begin position="55"/>
        <end position="76"/>
    </location>
</feature>
<name>A0A9X2HHM1_9HYPH</name>
<feature type="transmembrane region" description="Helical" evidence="1">
    <location>
        <begin position="135"/>
        <end position="161"/>
    </location>
</feature>
<evidence type="ECO:0000313" key="3">
    <source>
        <dbReference type="Proteomes" id="UP001155220"/>
    </source>
</evidence>
<dbReference type="Pfam" id="PF01864">
    <property type="entry name" value="CarS-like"/>
    <property type="match status" value="2"/>
</dbReference>
<proteinExistence type="predicted"/>
<reference evidence="2" key="1">
    <citation type="submission" date="2022-03" db="EMBL/GenBank/DDBJ databases">
        <title>Aurantimonas Liuensis sp. Nov., isolated from the hadal seawater of the Mariana Trench.</title>
        <authorList>
            <person name="Liu R."/>
        </authorList>
    </citation>
    <scope>NUCLEOTIDE SEQUENCE</scope>
    <source>
        <strain evidence="2">LRZ36</strain>
    </source>
</reference>
<evidence type="ECO:0000256" key="1">
    <source>
        <dbReference type="SAM" id="Phobius"/>
    </source>
</evidence>
<dbReference type="AlphaFoldDB" id="A0A9X2HHM1"/>
<evidence type="ECO:0000313" key="2">
    <source>
        <dbReference type="EMBL" id="MCP3057134.1"/>
    </source>
</evidence>